<keyword evidence="7 13" id="KW-0808">Transferase</keyword>
<dbReference type="SUPFAM" id="SSF55781">
    <property type="entry name" value="GAF domain-like"/>
    <property type="match status" value="1"/>
</dbReference>
<comment type="caution">
    <text evidence="13">The sequence shown here is derived from an EMBL/GenBank/DDBJ whole genome shotgun (WGS) entry which is preliminary data.</text>
</comment>
<comment type="subcellular location">
    <subcellularLocation>
        <location evidence="2">Cell membrane</location>
        <topology evidence="2">Multi-pass membrane protein</topology>
    </subcellularLocation>
</comment>
<dbReference type="InterPro" id="IPR004358">
    <property type="entry name" value="Sig_transdc_His_kin-like_C"/>
</dbReference>
<dbReference type="PRINTS" id="PR00344">
    <property type="entry name" value="BCTRLSENSOR"/>
</dbReference>
<evidence type="ECO:0000256" key="9">
    <source>
        <dbReference type="ARBA" id="ARBA00023012"/>
    </source>
</evidence>
<dbReference type="Pfam" id="PF01590">
    <property type="entry name" value="GAF"/>
    <property type="match status" value="1"/>
</dbReference>
<keyword evidence="6 11" id="KW-0812">Transmembrane</keyword>
<gene>
    <name evidence="13" type="ORF">MiSe_86650</name>
</gene>
<evidence type="ECO:0000256" key="5">
    <source>
        <dbReference type="ARBA" id="ARBA00022553"/>
    </source>
</evidence>
<keyword evidence="7 13" id="KW-0418">Kinase</keyword>
<evidence type="ECO:0000256" key="6">
    <source>
        <dbReference type="ARBA" id="ARBA00022692"/>
    </source>
</evidence>
<dbReference type="CDD" id="cd18773">
    <property type="entry name" value="PDC1_HK_sensor"/>
    <property type="match status" value="1"/>
</dbReference>
<dbReference type="Pfam" id="PF21623">
    <property type="entry name" value="HK_sensor_dom_bact"/>
    <property type="match status" value="1"/>
</dbReference>
<evidence type="ECO:0000256" key="1">
    <source>
        <dbReference type="ARBA" id="ARBA00000085"/>
    </source>
</evidence>
<dbReference type="PROSITE" id="PS50109">
    <property type="entry name" value="HIS_KIN"/>
    <property type="match status" value="1"/>
</dbReference>
<dbReference type="EC" id="2.7.13.3" evidence="3"/>
<comment type="catalytic activity">
    <reaction evidence="1">
        <text>ATP + protein L-histidine = ADP + protein N-phospho-L-histidine.</text>
        <dbReference type="EC" id="2.7.13.3"/>
    </reaction>
</comment>
<protein>
    <recommendedName>
        <fullName evidence="3">histidine kinase</fullName>
        <ecNumber evidence="3">2.7.13.3</ecNumber>
    </recommendedName>
</protein>
<dbReference type="Proteomes" id="UP001050975">
    <property type="component" value="Unassembled WGS sequence"/>
</dbReference>
<dbReference type="EMBL" id="BLAY01000260">
    <property type="protein sequence ID" value="GET43839.1"/>
    <property type="molecule type" value="Genomic_DNA"/>
</dbReference>
<keyword evidence="4" id="KW-1003">Cell membrane</keyword>
<evidence type="ECO:0000256" key="2">
    <source>
        <dbReference type="ARBA" id="ARBA00004651"/>
    </source>
</evidence>
<feature type="transmembrane region" description="Helical" evidence="11">
    <location>
        <begin position="20"/>
        <end position="38"/>
    </location>
</feature>
<dbReference type="Pfam" id="PF02518">
    <property type="entry name" value="HATPase_c"/>
    <property type="match status" value="1"/>
</dbReference>
<name>A0AAV3WPC5_9CYAN</name>
<sequence>MAKPKTILSIDSPGLIKQFFTLFLPISALAGSILGIVYQAEVKSDRKAIEIREQRNVELPAKSIASDFSSVVSDLKFLTAQNELKRLLEEPESQRSRRGMGQEYLAFSQYKNIYDQIRFLDTAGQEIVRVNFNNGKPSIVPEPELQSQVKRYWFNDTLKLNQGEIFVSPLDLNVERGKIEQPLKPMIRFSTPVFDSEGTKRGIVVLNYLGANLLDNFQRACAATLGQCMLLNADGFWLKSAEPQDEWGFMLPERKNKTFAKQFPEAWQKMSGNNQGQFETADGMFTYISVYTLREDQKFSNGSIKAFGSRLVQVDAKAYKWKIVSRVTPEILYAKSQQLLVNFLLIYAGLVVGIGIVSAWIVRVRKSNQIAQEELKESEARLRELQEGEELLKRRLSSQIRNSLDLDAILKTAVEEIRDLLLIDRCQFFWYKTDGEQVYWEVIREAKNPELPSLIGVYPAKEMGWRLEDVLAMGMLRVDDIGTLSNPMGQKCLGLLGYTSLLALPVQTHSGVVGMVSCGNIREIRHWHDREVESLQAIVEQLAIAIDQAELYRQSRASAALATAQAEKLQQALHELQQTQAQLIQTEKMSGLGQLVAGVAHEINNPVNFIYGNLTHANTYAQDLLSLIQLYLQNYPNPSDDIQTYIEEIELEYLTEDFPKILSSMKLGAERIRQIVLSLRNFSRLDEAQMKPVDIHEGIDSTLLILQNSLKEKSDRPAIEVIKEYGNLPLVECYAGQINQVFMNILSNGIDALEQRHGSSKIDDRSPTIRIRTQVLNTHWIAVGIADNGVGMTEAVKSKIFDPFYTTKPVGKGTGLGLSISYQIVVDKHGGVLRCVSAPKQGTEFIIEIPVRQNCQLGSC</sequence>
<accession>A0AAV3WPC5</accession>
<dbReference type="InterPro" id="IPR005467">
    <property type="entry name" value="His_kinase_dom"/>
</dbReference>
<keyword evidence="14" id="KW-1185">Reference proteome</keyword>
<dbReference type="Gene3D" id="3.30.450.20">
    <property type="entry name" value="PAS domain"/>
    <property type="match status" value="2"/>
</dbReference>
<organism evidence="13 14">
    <name type="scientific">Microseira wollei NIES-4236</name>
    <dbReference type="NCBI Taxonomy" id="2530354"/>
    <lineage>
        <taxon>Bacteria</taxon>
        <taxon>Bacillati</taxon>
        <taxon>Cyanobacteriota</taxon>
        <taxon>Cyanophyceae</taxon>
        <taxon>Oscillatoriophycideae</taxon>
        <taxon>Aerosakkonematales</taxon>
        <taxon>Aerosakkonemataceae</taxon>
        <taxon>Microseira</taxon>
    </lineage>
</organism>
<dbReference type="SUPFAM" id="SSF47384">
    <property type="entry name" value="Homodimeric domain of signal transducing histidine kinase"/>
    <property type="match status" value="1"/>
</dbReference>
<feature type="transmembrane region" description="Helical" evidence="11">
    <location>
        <begin position="339"/>
        <end position="362"/>
    </location>
</feature>
<evidence type="ECO:0000256" key="7">
    <source>
        <dbReference type="ARBA" id="ARBA00022777"/>
    </source>
</evidence>
<dbReference type="InterPro" id="IPR029151">
    <property type="entry name" value="Sensor-like_sf"/>
</dbReference>
<proteinExistence type="predicted"/>
<dbReference type="SMART" id="SM00065">
    <property type="entry name" value="GAF"/>
    <property type="match status" value="1"/>
</dbReference>
<evidence type="ECO:0000256" key="4">
    <source>
        <dbReference type="ARBA" id="ARBA00022475"/>
    </source>
</evidence>
<keyword evidence="8 11" id="KW-1133">Transmembrane helix</keyword>
<dbReference type="CDD" id="cd00082">
    <property type="entry name" value="HisKA"/>
    <property type="match status" value="1"/>
</dbReference>
<evidence type="ECO:0000256" key="10">
    <source>
        <dbReference type="SAM" id="Coils"/>
    </source>
</evidence>
<dbReference type="PANTHER" id="PTHR43065:SF50">
    <property type="entry name" value="HISTIDINE KINASE"/>
    <property type="match status" value="1"/>
</dbReference>
<evidence type="ECO:0000259" key="12">
    <source>
        <dbReference type="PROSITE" id="PS50109"/>
    </source>
</evidence>
<dbReference type="GO" id="GO:0000155">
    <property type="term" value="F:phosphorelay sensor kinase activity"/>
    <property type="evidence" value="ECO:0007669"/>
    <property type="project" value="InterPro"/>
</dbReference>
<dbReference type="InterPro" id="IPR036097">
    <property type="entry name" value="HisK_dim/P_sf"/>
</dbReference>
<keyword evidence="11" id="KW-0472">Membrane</keyword>
<evidence type="ECO:0000256" key="11">
    <source>
        <dbReference type="SAM" id="Phobius"/>
    </source>
</evidence>
<dbReference type="Gene3D" id="3.30.565.10">
    <property type="entry name" value="Histidine kinase-like ATPase, C-terminal domain"/>
    <property type="match status" value="1"/>
</dbReference>
<feature type="coiled-coil region" evidence="10">
    <location>
        <begin position="559"/>
        <end position="589"/>
    </location>
</feature>
<dbReference type="InterPro" id="IPR029016">
    <property type="entry name" value="GAF-like_dom_sf"/>
</dbReference>
<dbReference type="SMART" id="SM00387">
    <property type="entry name" value="HATPase_c"/>
    <property type="match status" value="1"/>
</dbReference>
<dbReference type="InterPro" id="IPR036890">
    <property type="entry name" value="HATPase_C_sf"/>
</dbReference>
<feature type="coiled-coil region" evidence="10">
    <location>
        <begin position="361"/>
        <end position="395"/>
    </location>
</feature>
<keyword evidence="5" id="KW-0597">Phosphoprotein</keyword>
<evidence type="ECO:0000256" key="3">
    <source>
        <dbReference type="ARBA" id="ARBA00012438"/>
    </source>
</evidence>
<dbReference type="RefSeq" id="WP_226593053.1">
    <property type="nucleotide sequence ID" value="NZ_BLAY01000260.1"/>
</dbReference>
<dbReference type="PANTHER" id="PTHR43065">
    <property type="entry name" value="SENSOR HISTIDINE KINASE"/>
    <property type="match status" value="1"/>
</dbReference>
<feature type="domain" description="Histidine kinase" evidence="12">
    <location>
        <begin position="598"/>
        <end position="853"/>
    </location>
</feature>
<dbReference type="InterPro" id="IPR048760">
    <property type="entry name" value="VP0354-like_sensor_dom"/>
</dbReference>
<dbReference type="InterPro" id="IPR003594">
    <property type="entry name" value="HATPase_dom"/>
</dbReference>
<dbReference type="SUPFAM" id="SSF55874">
    <property type="entry name" value="ATPase domain of HSP90 chaperone/DNA topoisomerase II/histidine kinase"/>
    <property type="match status" value="1"/>
</dbReference>
<reference evidence="13" key="1">
    <citation type="submission" date="2019-10" db="EMBL/GenBank/DDBJ databases">
        <title>Draft genome sequece of Microseira wollei NIES-4236.</title>
        <authorList>
            <person name="Yamaguchi H."/>
            <person name="Suzuki S."/>
            <person name="Kawachi M."/>
        </authorList>
    </citation>
    <scope>NUCLEOTIDE SEQUENCE</scope>
    <source>
        <strain evidence="13">NIES-4236</strain>
    </source>
</reference>
<evidence type="ECO:0000313" key="14">
    <source>
        <dbReference type="Proteomes" id="UP001050975"/>
    </source>
</evidence>
<dbReference type="InterPro" id="IPR003018">
    <property type="entry name" value="GAF"/>
</dbReference>
<dbReference type="Gene3D" id="1.10.287.130">
    <property type="match status" value="1"/>
</dbReference>
<keyword evidence="9" id="KW-0902">Two-component regulatory system</keyword>
<dbReference type="InterPro" id="IPR003661">
    <property type="entry name" value="HisK_dim/P_dom"/>
</dbReference>
<dbReference type="AlphaFoldDB" id="A0AAV3WPC5"/>
<dbReference type="SUPFAM" id="SSF103190">
    <property type="entry name" value="Sensory domain-like"/>
    <property type="match status" value="2"/>
</dbReference>
<evidence type="ECO:0000313" key="13">
    <source>
        <dbReference type="EMBL" id="GET43839.1"/>
    </source>
</evidence>
<keyword evidence="10" id="KW-0175">Coiled coil</keyword>
<dbReference type="GO" id="GO:0005886">
    <property type="term" value="C:plasma membrane"/>
    <property type="evidence" value="ECO:0007669"/>
    <property type="project" value="UniProtKB-SubCell"/>
</dbReference>
<dbReference type="Gene3D" id="3.30.450.40">
    <property type="match status" value="1"/>
</dbReference>
<evidence type="ECO:0000256" key="8">
    <source>
        <dbReference type="ARBA" id="ARBA00022989"/>
    </source>
</evidence>